<protein>
    <submittedName>
        <fullName evidence="1">Uncharacterized protein</fullName>
    </submittedName>
</protein>
<sequence>MDIFSRTMLSASAEGGLVSSQLTRHVPYLRLNSSPGDRVILLTAAMGSDGYSGGEHVLMLTGRRLVITRQSRLLNRVRAILDAPVEEVDRLRWSAVPVRPGVELSFAAGGEYFHFWLPAGHSKRMWHIDAHLAVVFRRPGAECTPIGDHPRGAMPDPVLLGAPPAPPIPAQTGFPARERGLRIFGG</sequence>
<dbReference type="Proteomes" id="UP001595823">
    <property type="component" value="Unassembled WGS sequence"/>
</dbReference>
<keyword evidence="2" id="KW-1185">Reference proteome</keyword>
<evidence type="ECO:0000313" key="1">
    <source>
        <dbReference type="EMBL" id="MFC4334128.1"/>
    </source>
</evidence>
<evidence type="ECO:0000313" key="2">
    <source>
        <dbReference type="Proteomes" id="UP001595823"/>
    </source>
</evidence>
<reference evidence="2" key="1">
    <citation type="journal article" date="2019" name="Int. J. Syst. Evol. Microbiol.">
        <title>The Global Catalogue of Microorganisms (GCM) 10K type strain sequencing project: providing services to taxonomists for standard genome sequencing and annotation.</title>
        <authorList>
            <consortium name="The Broad Institute Genomics Platform"/>
            <consortium name="The Broad Institute Genome Sequencing Center for Infectious Disease"/>
            <person name="Wu L."/>
            <person name="Ma J."/>
        </authorList>
    </citation>
    <scope>NUCLEOTIDE SEQUENCE [LARGE SCALE GENOMIC DNA]</scope>
    <source>
        <strain evidence="2">IBRC-M 10908</strain>
    </source>
</reference>
<comment type="caution">
    <text evidence="1">The sequence shown here is derived from an EMBL/GenBank/DDBJ whole genome shotgun (WGS) entry which is preliminary data.</text>
</comment>
<organism evidence="1 2">
    <name type="scientific">Salininema proteolyticum</name>
    <dbReference type="NCBI Taxonomy" id="1607685"/>
    <lineage>
        <taxon>Bacteria</taxon>
        <taxon>Bacillati</taxon>
        <taxon>Actinomycetota</taxon>
        <taxon>Actinomycetes</taxon>
        <taxon>Glycomycetales</taxon>
        <taxon>Glycomycetaceae</taxon>
        <taxon>Salininema</taxon>
    </lineage>
</organism>
<dbReference type="EMBL" id="JBHSDK010000002">
    <property type="protein sequence ID" value="MFC4334128.1"/>
    <property type="molecule type" value="Genomic_DNA"/>
</dbReference>
<dbReference type="RefSeq" id="WP_380617860.1">
    <property type="nucleotide sequence ID" value="NZ_JBHSDK010000002.1"/>
</dbReference>
<proteinExistence type="predicted"/>
<name>A0ABV8TUM8_9ACTN</name>
<accession>A0ABV8TUM8</accession>
<gene>
    <name evidence="1" type="ORF">ACFPET_02835</name>
</gene>